<dbReference type="Pfam" id="PF02518">
    <property type="entry name" value="HATPase_c"/>
    <property type="match status" value="1"/>
</dbReference>
<dbReference type="SMART" id="SM00388">
    <property type="entry name" value="HisKA"/>
    <property type="match status" value="1"/>
</dbReference>
<dbReference type="GO" id="GO:0016020">
    <property type="term" value="C:membrane"/>
    <property type="evidence" value="ECO:0007669"/>
    <property type="project" value="UniProtKB-SubCell"/>
</dbReference>
<dbReference type="GO" id="GO:0000155">
    <property type="term" value="F:phosphorelay sensor kinase activity"/>
    <property type="evidence" value="ECO:0007669"/>
    <property type="project" value="InterPro"/>
</dbReference>
<evidence type="ECO:0000256" key="12">
    <source>
        <dbReference type="ARBA" id="ARBA00023136"/>
    </source>
</evidence>
<dbReference type="PANTHER" id="PTHR45339">
    <property type="entry name" value="HYBRID SIGNAL TRANSDUCTION HISTIDINE KINASE J"/>
    <property type="match status" value="1"/>
</dbReference>
<feature type="modified residue" description="4-aspartylphosphate" evidence="13">
    <location>
        <position position="374"/>
    </location>
</feature>
<dbReference type="PROSITE" id="PS50109">
    <property type="entry name" value="HIS_KIN"/>
    <property type="match status" value="1"/>
</dbReference>
<dbReference type="CDD" id="cd00082">
    <property type="entry name" value="HisKA"/>
    <property type="match status" value="1"/>
</dbReference>
<dbReference type="Pfam" id="PF00072">
    <property type="entry name" value="Response_reg"/>
    <property type="match status" value="2"/>
</dbReference>
<evidence type="ECO:0000256" key="9">
    <source>
        <dbReference type="ARBA" id="ARBA00022840"/>
    </source>
</evidence>
<dbReference type="Gene3D" id="1.10.287.130">
    <property type="match status" value="1"/>
</dbReference>
<keyword evidence="6" id="KW-0812">Transmembrane</keyword>
<feature type="domain" description="Response regulatory" evidence="16">
    <location>
        <begin position="324"/>
        <end position="437"/>
    </location>
</feature>
<dbReference type="CDD" id="cd16922">
    <property type="entry name" value="HATPase_EvgS-ArcB-TorS-like"/>
    <property type="match status" value="1"/>
</dbReference>
<dbReference type="InterPro" id="IPR004358">
    <property type="entry name" value="Sig_transdc_His_kin-like_C"/>
</dbReference>
<evidence type="ECO:0000256" key="3">
    <source>
        <dbReference type="ARBA" id="ARBA00012438"/>
    </source>
</evidence>
<keyword evidence="4 13" id="KW-0597">Phosphoprotein</keyword>
<keyword evidence="10" id="KW-1133">Transmembrane helix</keyword>
<dbReference type="GO" id="GO:0005524">
    <property type="term" value="F:ATP binding"/>
    <property type="evidence" value="ECO:0007669"/>
    <property type="project" value="UniProtKB-KW"/>
</dbReference>
<keyword evidence="12" id="KW-0472">Membrane</keyword>
<accession>A0AAP2D577</accession>
<evidence type="ECO:0000256" key="8">
    <source>
        <dbReference type="ARBA" id="ARBA00022777"/>
    </source>
</evidence>
<evidence type="ECO:0000256" key="7">
    <source>
        <dbReference type="ARBA" id="ARBA00022741"/>
    </source>
</evidence>
<dbReference type="InterPro" id="IPR003594">
    <property type="entry name" value="HATPase_dom"/>
</dbReference>
<dbReference type="InterPro" id="IPR005467">
    <property type="entry name" value="His_kinase_dom"/>
</dbReference>
<keyword evidence="18" id="KW-1185">Reference proteome</keyword>
<comment type="catalytic activity">
    <reaction evidence="1">
        <text>ATP + protein L-histidine = ADP + protein N-phospho-L-histidine.</text>
        <dbReference type="EC" id="2.7.13.3"/>
    </reaction>
</comment>
<dbReference type="SUPFAM" id="SSF52172">
    <property type="entry name" value="CheY-like"/>
    <property type="match status" value="2"/>
</dbReference>
<evidence type="ECO:0000256" key="5">
    <source>
        <dbReference type="ARBA" id="ARBA00022679"/>
    </source>
</evidence>
<dbReference type="AlphaFoldDB" id="A0AAP2D577"/>
<dbReference type="PANTHER" id="PTHR45339:SF1">
    <property type="entry name" value="HYBRID SIGNAL TRANSDUCTION HISTIDINE KINASE J"/>
    <property type="match status" value="1"/>
</dbReference>
<dbReference type="InterPro" id="IPR001789">
    <property type="entry name" value="Sig_transdc_resp-reg_receiver"/>
</dbReference>
<comment type="subcellular location">
    <subcellularLocation>
        <location evidence="2">Membrane</location>
    </subcellularLocation>
</comment>
<feature type="modified residue" description="4-aspartylphosphate" evidence="13">
    <location>
        <position position="516"/>
    </location>
</feature>
<dbReference type="Gene3D" id="3.40.50.2300">
    <property type="match status" value="2"/>
</dbReference>
<dbReference type="InterPro" id="IPR036890">
    <property type="entry name" value="HATPase_C_sf"/>
</dbReference>
<evidence type="ECO:0000256" key="6">
    <source>
        <dbReference type="ARBA" id="ARBA00022692"/>
    </source>
</evidence>
<evidence type="ECO:0000313" key="18">
    <source>
        <dbReference type="Proteomes" id="UP001319180"/>
    </source>
</evidence>
<name>A0AAP2D577_9BACT</name>
<dbReference type="Gene3D" id="3.30.565.10">
    <property type="entry name" value="Histidine kinase-like ATPase, C-terminal domain"/>
    <property type="match status" value="1"/>
</dbReference>
<gene>
    <name evidence="17" type="ORF">KK078_03330</name>
</gene>
<dbReference type="EMBL" id="JAHESC010000003">
    <property type="protein sequence ID" value="MBT1685569.1"/>
    <property type="molecule type" value="Genomic_DNA"/>
</dbReference>
<evidence type="ECO:0000259" key="16">
    <source>
        <dbReference type="PROSITE" id="PS50110"/>
    </source>
</evidence>
<keyword evidence="5" id="KW-0808">Transferase</keyword>
<proteinExistence type="predicted"/>
<dbReference type="FunFam" id="1.10.287.130:FF:000004">
    <property type="entry name" value="Ethylene receptor 1"/>
    <property type="match status" value="1"/>
</dbReference>
<reference evidence="17 18" key="1">
    <citation type="submission" date="2021-05" db="EMBL/GenBank/DDBJ databases">
        <title>A Polyphasic approach of four new species of the genus Ohtaekwangia: Ohtaekwangia histidinii sp. nov., Ohtaekwangia cretensis sp. nov., Ohtaekwangia indiensis sp. nov., Ohtaekwangia reichenbachii sp. nov. from diverse environment.</title>
        <authorList>
            <person name="Octaviana S."/>
        </authorList>
    </citation>
    <scope>NUCLEOTIDE SEQUENCE [LARGE SCALE GENOMIC DNA]</scope>
    <source>
        <strain evidence="17 18">PWU37</strain>
    </source>
</reference>
<evidence type="ECO:0000256" key="14">
    <source>
        <dbReference type="SAM" id="Coils"/>
    </source>
</evidence>
<keyword evidence="7" id="KW-0547">Nucleotide-binding</keyword>
<dbReference type="SUPFAM" id="SSF55874">
    <property type="entry name" value="ATPase domain of HSP90 chaperone/DNA topoisomerase II/histidine kinase"/>
    <property type="match status" value="1"/>
</dbReference>
<dbReference type="Pfam" id="PF00512">
    <property type="entry name" value="HisKA"/>
    <property type="match status" value="1"/>
</dbReference>
<evidence type="ECO:0000256" key="1">
    <source>
        <dbReference type="ARBA" id="ARBA00000085"/>
    </source>
</evidence>
<evidence type="ECO:0000313" key="17">
    <source>
        <dbReference type="EMBL" id="MBT1685569.1"/>
    </source>
</evidence>
<dbReference type="CDD" id="cd17546">
    <property type="entry name" value="REC_hyHK_CKI1_RcsC-like"/>
    <property type="match status" value="2"/>
</dbReference>
<feature type="domain" description="Response regulatory" evidence="16">
    <location>
        <begin position="466"/>
        <end position="582"/>
    </location>
</feature>
<dbReference type="EC" id="2.7.13.3" evidence="3"/>
<dbReference type="RefSeq" id="WP_254088819.1">
    <property type="nucleotide sequence ID" value="NZ_JAHESC010000003.1"/>
</dbReference>
<feature type="domain" description="Histidine kinase" evidence="15">
    <location>
        <begin position="83"/>
        <end position="304"/>
    </location>
</feature>
<evidence type="ECO:0000256" key="10">
    <source>
        <dbReference type="ARBA" id="ARBA00022989"/>
    </source>
</evidence>
<evidence type="ECO:0000256" key="4">
    <source>
        <dbReference type="ARBA" id="ARBA00022553"/>
    </source>
</evidence>
<keyword evidence="11" id="KW-0902">Two-component regulatory system</keyword>
<feature type="coiled-coil region" evidence="14">
    <location>
        <begin position="49"/>
        <end position="76"/>
    </location>
</feature>
<dbReference type="PROSITE" id="PS50110">
    <property type="entry name" value="RESPONSE_REGULATORY"/>
    <property type="match status" value="2"/>
</dbReference>
<dbReference type="SUPFAM" id="SSF47384">
    <property type="entry name" value="Homodimeric domain of signal transducing histidine kinase"/>
    <property type="match status" value="1"/>
</dbReference>
<evidence type="ECO:0000256" key="2">
    <source>
        <dbReference type="ARBA" id="ARBA00004370"/>
    </source>
</evidence>
<dbReference type="InterPro" id="IPR036097">
    <property type="entry name" value="HisK_dim/P_sf"/>
</dbReference>
<organism evidence="17 18">
    <name type="scientific">Dawidia soli</name>
    <dbReference type="NCBI Taxonomy" id="2782352"/>
    <lineage>
        <taxon>Bacteria</taxon>
        <taxon>Pseudomonadati</taxon>
        <taxon>Bacteroidota</taxon>
        <taxon>Cytophagia</taxon>
        <taxon>Cytophagales</taxon>
        <taxon>Chryseotaleaceae</taxon>
        <taxon>Dawidia</taxon>
    </lineage>
</organism>
<evidence type="ECO:0000256" key="11">
    <source>
        <dbReference type="ARBA" id="ARBA00023012"/>
    </source>
</evidence>
<dbReference type="PRINTS" id="PR00344">
    <property type="entry name" value="BCTRLSENSOR"/>
</dbReference>
<dbReference type="SMART" id="SM00448">
    <property type="entry name" value="REC"/>
    <property type="match status" value="2"/>
</dbReference>
<sequence length="599" mass="67356">MYHSLLEKQIKKLLTEQQLQDESLCQLLNVVSNTYQAFERDKKISEHAFEVSEKEYRELSEALLRAKEEADRANNAKTVFLATMSHEIRTPMNGMLGMASLLAGTMLTAEQREYTDTIITSGDALLTVINDILDFSKIESGNLELDFQTFDLRQCIEEVMDVFSMKAAQKGLDLVYQIDYQVSAQIISDRYRLRQVLLNLIGNAMKFTHQGEIFVRIDLMSVAGSEIELAFSVKDTGIGIPEDKVSKLFKPFSQVDSSTTRRYGGTGLGLAISQRLVELMGGTIDVESQPGVGTTFSFMIKGRISQESVRQYVHCNTVGNEGKTVLVIDDNATNLTILKTQLEQWKLTPTLAISAHKALEILSYHDEFDLVITDMQMPDMDGTQLAQRIKARHSRLPIILLSSIGDESKKKYPDLFNEVLNKPVKQQQLCRAIQASLRPGIVKVPVVATRPDQVLSEEFANKYPLRILIAEDNAVNQKLALRVLDKLGYHNVEIGQNGLETVQKFSSGFYDVILMDVQMPEMDGLEATRRIRAMSGRQPVIIAMTANAMQGDREECLNAGMDDYVSKPVKLEVAVNVLERWALEIQAKREEVHPDIKPR</sequence>
<keyword evidence="8" id="KW-0418">Kinase</keyword>
<dbReference type="Proteomes" id="UP001319180">
    <property type="component" value="Unassembled WGS sequence"/>
</dbReference>
<dbReference type="InterPro" id="IPR003661">
    <property type="entry name" value="HisK_dim/P_dom"/>
</dbReference>
<comment type="caution">
    <text evidence="17">The sequence shown here is derived from an EMBL/GenBank/DDBJ whole genome shotgun (WGS) entry which is preliminary data.</text>
</comment>
<dbReference type="FunFam" id="3.30.565.10:FF:000010">
    <property type="entry name" value="Sensor histidine kinase RcsC"/>
    <property type="match status" value="1"/>
</dbReference>
<dbReference type="SMART" id="SM00387">
    <property type="entry name" value="HATPase_c"/>
    <property type="match status" value="1"/>
</dbReference>
<protein>
    <recommendedName>
        <fullName evidence="3">histidine kinase</fullName>
        <ecNumber evidence="3">2.7.13.3</ecNumber>
    </recommendedName>
</protein>
<evidence type="ECO:0000256" key="13">
    <source>
        <dbReference type="PROSITE-ProRule" id="PRU00169"/>
    </source>
</evidence>
<keyword evidence="9" id="KW-0067">ATP-binding</keyword>
<evidence type="ECO:0000259" key="15">
    <source>
        <dbReference type="PROSITE" id="PS50109"/>
    </source>
</evidence>
<keyword evidence="14" id="KW-0175">Coiled coil</keyword>
<dbReference type="InterPro" id="IPR011006">
    <property type="entry name" value="CheY-like_superfamily"/>
</dbReference>